<reference evidence="2" key="2">
    <citation type="submission" date="2025-09" db="UniProtKB">
        <authorList>
            <consortium name="Ensembl"/>
        </authorList>
    </citation>
    <scope>IDENTIFICATION</scope>
</reference>
<dbReference type="GO" id="GO:0007010">
    <property type="term" value="P:cytoskeleton organization"/>
    <property type="evidence" value="ECO:0007669"/>
    <property type="project" value="TreeGrafter"/>
</dbReference>
<dbReference type="GO" id="GO:0008360">
    <property type="term" value="P:regulation of cell shape"/>
    <property type="evidence" value="ECO:0007669"/>
    <property type="project" value="TreeGrafter"/>
</dbReference>
<dbReference type="Pfam" id="PF25437">
    <property type="entry name" value="BRWD1_N"/>
    <property type="match status" value="1"/>
</dbReference>
<sequence>IGQPSDTQLYFLIARFLEAGPCQDAAEVGDFVQEKELLPKRIDWTGKEHPGSYENLVKLYRHISPDHLLQVCERVSPLLEREVPASVPGVNSLLGAGRQSVLRTNKSECFYLLIK</sequence>
<dbReference type="GO" id="GO:0006357">
    <property type="term" value="P:regulation of transcription by RNA polymerase II"/>
    <property type="evidence" value="ECO:0007669"/>
    <property type="project" value="TreeGrafter"/>
</dbReference>
<keyword evidence="3" id="KW-1185">Reference proteome</keyword>
<evidence type="ECO:0000259" key="1">
    <source>
        <dbReference type="Pfam" id="PF25437"/>
    </source>
</evidence>
<name>A0A671MPT2_9TELE</name>
<organism evidence="2 3">
    <name type="scientific">Sinocyclocheilus anshuiensis</name>
    <dbReference type="NCBI Taxonomy" id="1608454"/>
    <lineage>
        <taxon>Eukaryota</taxon>
        <taxon>Metazoa</taxon>
        <taxon>Chordata</taxon>
        <taxon>Craniata</taxon>
        <taxon>Vertebrata</taxon>
        <taxon>Euteleostomi</taxon>
        <taxon>Actinopterygii</taxon>
        <taxon>Neopterygii</taxon>
        <taxon>Teleostei</taxon>
        <taxon>Ostariophysi</taxon>
        <taxon>Cypriniformes</taxon>
        <taxon>Cyprinidae</taxon>
        <taxon>Cyprininae</taxon>
        <taxon>Sinocyclocheilus</taxon>
    </lineage>
</organism>
<dbReference type="InterPro" id="IPR052060">
    <property type="entry name" value="Bromo_WD_repeat"/>
</dbReference>
<dbReference type="GO" id="GO:0005634">
    <property type="term" value="C:nucleus"/>
    <property type="evidence" value="ECO:0007669"/>
    <property type="project" value="TreeGrafter"/>
</dbReference>
<dbReference type="Proteomes" id="UP000472260">
    <property type="component" value="Unassembled WGS sequence"/>
</dbReference>
<dbReference type="AlphaFoldDB" id="A0A671MPT2"/>
<evidence type="ECO:0000313" key="2">
    <source>
        <dbReference type="Ensembl" id="ENSSANP00000035418.1"/>
    </source>
</evidence>
<dbReference type="InterPro" id="IPR057452">
    <property type="entry name" value="BRWD/PHIP_N"/>
</dbReference>
<dbReference type="PANTHER" id="PTHR16266">
    <property type="entry name" value="WD REPEAT DOMAIN 9"/>
    <property type="match status" value="1"/>
</dbReference>
<dbReference type="PANTHER" id="PTHR16266:SF4">
    <property type="entry name" value="PH-INTERACTING PROTEIN"/>
    <property type="match status" value="1"/>
</dbReference>
<evidence type="ECO:0000313" key="3">
    <source>
        <dbReference type="Proteomes" id="UP000472260"/>
    </source>
</evidence>
<protein>
    <recommendedName>
        <fullName evidence="1">BRWD/PHIP N-terminal domain-containing protein</fullName>
    </recommendedName>
</protein>
<proteinExistence type="predicted"/>
<feature type="domain" description="BRWD/PHIP N-terminal" evidence="1">
    <location>
        <begin position="7"/>
        <end position="79"/>
    </location>
</feature>
<dbReference type="Ensembl" id="ENSSANT00000037727.1">
    <property type="protein sequence ID" value="ENSSANP00000035418.1"/>
    <property type="gene ID" value="ENSSANG00000018141.1"/>
</dbReference>
<reference evidence="2" key="1">
    <citation type="submission" date="2025-08" db="UniProtKB">
        <authorList>
            <consortium name="Ensembl"/>
        </authorList>
    </citation>
    <scope>IDENTIFICATION</scope>
</reference>
<accession>A0A671MPT2</accession>